<gene>
    <name evidence="3" type="ORF">GCM10010328_40630</name>
</gene>
<reference evidence="4" key="1">
    <citation type="journal article" date="2019" name="Int. J. Syst. Evol. Microbiol.">
        <title>The Global Catalogue of Microorganisms (GCM) 10K type strain sequencing project: providing services to taxonomists for standard genome sequencing and annotation.</title>
        <authorList>
            <consortium name="The Broad Institute Genomics Platform"/>
            <consortium name="The Broad Institute Genome Sequencing Center for Infectious Disease"/>
            <person name="Wu L."/>
            <person name="Ma J."/>
        </authorList>
    </citation>
    <scope>NUCLEOTIDE SEQUENCE [LARGE SCALE GENOMIC DNA]</scope>
    <source>
        <strain evidence="4">JCM 4602</strain>
    </source>
</reference>
<accession>A0ABQ3BYL6</accession>
<sequence length="101" mass="11081">MMPTRDDIALSPGGNGRPRYRLDRRPARVRPLRRHRRRGEQRLPAVTARDAAGAPALGSGGRDISAVEILHALPYSAACAIVITGVFMLLALIRFRRITLG</sequence>
<keyword evidence="2" id="KW-0812">Transmembrane</keyword>
<dbReference type="EMBL" id="BMUW01000007">
    <property type="protein sequence ID" value="GGZ61853.1"/>
    <property type="molecule type" value="Genomic_DNA"/>
</dbReference>
<evidence type="ECO:0000313" key="3">
    <source>
        <dbReference type="EMBL" id="GGZ61853.1"/>
    </source>
</evidence>
<keyword evidence="4" id="KW-1185">Reference proteome</keyword>
<name>A0ABQ3BYL6_9ACTN</name>
<proteinExistence type="predicted"/>
<dbReference type="Proteomes" id="UP000624183">
    <property type="component" value="Unassembled WGS sequence"/>
</dbReference>
<keyword evidence="2" id="KW-0472">Membrane</keyword>
<feature type="region of interest" description="Disordered" evidence="1">
    <location>
        <begin position="1"/>
        <end position="21"/>
    </location>
</feature>
<keyword evidence="2" id="KW-1133">Transmembrane helix</keyword>
<comment type="caution">
    <text evidence="3">The sequence shown here is derived from an EMBL/GenBank/DDBJ whole genome shotgun (WGS) entry which is preliminary data.</text>
</comment>
<protein>
    <submittedName>
        <fullName evidence="3">Uncharacterized protein</fullName>
    </submittedName>
</protein>
<organism evidence="3 4">
    <name type="scientific">Streptomyces rubiginosohelvolus</name>
    <dbReference type="NCBI Taxonomy" id="67362"/>
    <lineage>
        <taxon>Bacteria</taxon>
        <taxon>Bacillati</taxon>
        <taxon>Actinomycetota</taxon>
        <taxon>Actinomycetes</taxon>
        <taxon>Kitasatosporales</taxon>
        <taxon>Streptomycetaceae</taxon>
        <taxon>Streptomyces</taxon>
    </lineage>
</organism>
<evidence type="ECO:0000256" key="1">
    <source>
        <dbReference type="SAM" id="MobiDB-lite"/>
    </source>
</evidence>
<evidence type="ECO:0000313" key="4">
    <source>
        <dbReference type="Proteomes" id="UP000624183"/>
    </source>
</evidence>
<feature type="transmembrane region" description="Helical" evidence="2">
    <location>
        <begin position="72"/>
        <end position="93"/>
    </location>
</feature>
<evidence type="ECO:0000256" key="2">
    <source>
        <dbReference type="SAM" id="Phobius"/>
    </source>
</evidence>